<feature type="region of interest" description="Disordered" evidence="1">
    <location>
        <begin position="126"/>
        <end position="154"/>
    </location>
</feature>
<organism evidence="2 3">
    <name type="scientific">Plakobranchus ocellatus</name>
    <dbReference type="NCBI Taxonomy" id="259542"/>
    <lineage>
        <taxon>Eukaryota</taxon>
        <taxon>Metazoa</taxon>
        <taxon>Spiralia</taxon>
        <taxon>Lophotrochozoa</taxon>
        <taxon>Mollusca</taxon>
        <taxon>Gastropoda</taxon>
        <taxon>Heterobranchia</taxon>
        <taxon>Euthyneura</taxon>
        <taxon>Panpulmonata</taxon>
        <taxon>Sacoglossa</taxon>
        <taxon>Placobranchoidea</taxon>
        <taxon>Plakobranchidae</taxon>
        <taxon>Plakobranchus</taxon>
    </lineage>
</organism>
<reference evidence="2 3" key="1">
    <citation type="journal article" date="2021" name="Elife">
        <title>Chloroplast acquisition without the gene transfer in kleptoplastic sea slugs, Plakobranchus ocellatus.</title>
        <authorList>
            <person name="Maeda T."/>
            <person name="Takahashi S."/>
            <person name="Yoshida T."/>
            <person name="Shimamura S."/>
            <person name="Takaki Y."/>
            <person name="Nagai Y."/>
            <person name="Toyoda A."/>
            <person name="Suzuki Y."/>
            <person name="Arimoto A."/>
            <person name="Ishii H."/>
            <person name="Satoh N."/>
            <person name="Nishiyama T."/>
            <person name="Hasebe M."/>
            <person name="Maruyama T."/>
            <person name="Minagawa J."/>
            <person name="Obokata J."/>
            <person name="Shigenobu S."/>
        </authorList>
    </citation>
    <scope>NUCLEOTIDE SEQUENCE [LARGE SCALE GENOMIC DNA]</scope>
</reference>
<evidence type="ECO:0000313" key="3">
    <source>
        <dbReference type="Proteomes" id="UP000735302"/>
    </source>
</evidence>
<keyword evidence="3" id="KW-1185">Reference proteome</keyword>
<feature type="compositionally biased region" description="Acidic residues" evidence="1">
    <location>
        <begin position="137"/>
        <end position="153"/>
    </location>
</feature>
<dbReference type="AlphaFoldDB" id="A0AAV4A329"/>
<evidence type="ECO:0000313" key="2">
    <source>
        <dbReference type="EMBL" id="GFO01063.1"/>
    </source>
</evidence>
<gene>
    <name evidence="2" type="ORF">PoB_002756800</name>
</gene>
<feature type="compositionally biased region" description="Polar residues" evidence="1">
    <location>
        <begin position="126"/>
        <end position="136"/>
    </location>
</feature>
<accession>A0AAV4A329</accession>
<evidence type="ECO:0000256" key="1">
    <source>
        <dbReference type="SAM" id="MobiDB-lite"/>
    </source>
</evidence>
<dbReference type="EMBL" id="BLXT01003184">
    <property type="protein sequence ID" value="GFO01063.1"/>
    <property type="molecule type" value="Genomic_DNA"/>
</dbReference>
<name>A0AAV4A329_9GAST</name>
<dbReference type="Proteomes" id="UP000735302">
    <property type="component" value="Unassembled WGS sequence"/>
</dbReference>
<sequence length="185" mass="20496">MFFSPTATAYALQAVEVEVEVSTTYTIDDISAEENLAFVPSSDLNDQIIAQDDPSVIVEGAVQQYMQRLPAMADPLVVVNQDGHIYFTEIDEDPLYSYSNESESEDGRDPSISGLFAHLPNLTPWISNSDDGSNAESDIEDDYDDVNESDSEDTQPIIIQLPTLSQGVSGWNVQDLFAWMYEPEV</sequence>
<proteinExistence type="predicted"/>
<comment type="caution">
    <text evidence="2">The sequence shown here is derived from an EMBL/GenBank/DDBJ whole genome shotgun (WGS) entry which is preliminary data.</text>
</comment>
<protein>
    <submittedName>
        <fullName evidence="2">Uncharacterized protein</fullName>
    </submittedName>
</protein>